<protein>
    <recommendedName>
        <fullName evidence="6">Glycosyltransferase family 8 protein</fullName>
    </recommendedName>
</protein>
<evidence type="ECO:0000313" key="5">
    <source>
        <dbReference type="Proteomes" id="UP000608420"/>
    </source>
</evidence>
<accession>A0ABQ1VXM6</accession>
<keyword evidence="1" id="KW-0328">Glycosyltransferase</keyword>
<keyword evidence="5" id="KW-1185">Reference proteome</keyword>
<dbReference type="InterPro" id="IPR002495">
    <property type="entry name" value="Glyco_trans_8"/>
</dbReference>
<dbReference type="CDD" id="cd04194">
    <property type="entry name" value="GT8_A4GalT_like"/>
    <property type="match status" value="1"/>
</dbReference>
<dbReference type="SUPFAM" id="SSF53448">
    <property type="entry name" value="Nucleotide-diphospho-sugar transferases"/>
    <property type="match status" value="1"/>
</dbReference>
<evidence type="ECO:0000313" key="4">
    <source>
        <dbReference type="EMBL" id="GGG04257.1"/>
    </source>
</evidence>
<dbReference type="InterPro" id="IPR050748">
    <property type="entry name" value="Glycosyltrans_8_dom-fam"/>
</dbReference>
<sequence>MIELALGFRDKDGSYAEHAAVVLTSVFRNTSSQINVHILHDETLTDDNRLKITQLATSYNHTVNFYSVGLPGDLAEVLEGASSVNIWTWGSMYRLLLPSLVSSDKIIYLDCDVLVNLDIKELWDIELNGRYLAAAHDQGAVGIADVIRSFGMNPDTYFNSGVILFGLNNIRQQTNWYGKMLEFLRHHPGTTLPDQDILNHIFGHNYIQLDERFNSFCLYNQSLDFNNRIVHFAGELKWWEPSSPGYALYQEYLNLTPWRLPLSHFMPPAHTEPIQQIEPAVPLQALQIVEPVEPAKHEKPLPSVEPVKHHGTPMHFVLPKEPAEDAVPVKHAHPVKRKSIRFKRDRKRRRMVKLVRHQHSIRHACRVKPLRSRRKSRHHLYRRHLPSASCRFLILRRRVWGYNPDKISRMRRSRRVVLRHRRKIVRKPWRLAHCHTKRRTIRRVVYSAPKIYNRSIPIKYISQRVHKPSVLYIKPKLKWTERYRPYASVK</sequence>
<dbReference type="Gene3D" id="3.90.550.10">
    <property type="entry name" value="Spore Coat Polysaccharide Biosynthesis Protein SpsA, Chain A"/>
    <property type="match status" value="1"/>
</dbReference>
<dbReference type="Pfam" id="PF01501">
    <property type="entry name" value="Glyco_transf_8"/>
    <property type="match status" value="1"/>
</dbReference>
<organism evidence="4 5">
    <name type="scientific">Paenibacillus aceti</name>
    <dbReference type="NCBI Taxonomy" id="1820010"/>
    <lineage>
        <taxon>Bacteria</taxon>
        <taxon>Bacillati</taxon>
        <taxon>Bacillota</taxon>
        <taxon>Bacilli</taxon>
        <taxon>Bacillales</taxon>
        <taxon>Paenibacillaceae</taxon>
        <taxon>Paenibacillus</taxon>
    </lineage>
</organism>
<evidence type="ECO:0000256" key="2">
    <source>
        <dbReference type="ARBA" id="ARBA00022679"/>
    </source>
</evidence>
<evidence type="ECO:0008006" key="6">
    <source>
        <dbReference type="Google" id="ProtNLM"/>
    </source>
</evidence>
<reference evidence="5" key="1">
    <citation type="journal article" date="2019" name="Int. J. Syst. Evol. Microbiol.">
        <title>The Global Catalogue of Microorganisms (GCM) 10K type strain sequencing project: providing services to taxonomists for standard genome sequencing and annotation.</title>
        <authorList>
            <consortium name="The Broad Institute Genomics Platform"/>
            <consortium name="The Broad Institute Genome Sequencing Center for Infectious Disease"/>
            <person name="Wu L."/>
            <person name="Ma J."/>
        </authorList>
    </citation>
    <scope>NUCLEOTIDE SEQUENCE [LARGE SCALE GENOMIC DNA]</scope>
    <source>
        <strain evidence="5">CGMCC 1.15420</strain>
    </source>
</reference>
<dbReference type="EMBL" id="BMIW01000019">
    <property type="protein sequence ID" value="GGG04257.1"/>
    <property type="molecule type" value="Genomic_DNA"/>
</dbReference>
<dbReference type="PANTHER" id="PTHR13778:SF47">
    <property type="entry name" value="LIPOPOLYSACCHARIDE 1,3-GALACTOSYLTRANSFERASE"/>
    <property type="match status" value="1"/>
</dbReference>
<dbReference type="Proteomes" id="UP000608420">
    <property type="component" value="Unassembled WGS sequence"/>
</dbReference>
<dbReference type="InterPro" id="IPR029044">
    <property type="entry name" value="Nucleotide-diphossugar_trans"/>
</dbReference>
<comment type="caution">
    <text evidence="4">The sequence shown here is derived from an EMBL/GenBank/DDBJ whole genome shotgun (WGS) entry which is preliminary data.</text>
</comment>
<evidence type="ECO:0000256" key="3">
    <source>
        <dbReference type="ARBA" id="ARBA00022723"/>
    </source>
</evidence>
<dbReference type="RefSeq" id="WP_120464812.1">
    <property type="nucleotide sequence ID" value="NZ_BMIW01000019.1"/>
</dbReference>
<name>A0ABQ1VXM6_9BACL</name>
<dbReference type="PANTHER" id="PTHR13778">
    <property type="entry name" value="GLYCOSYLTRANSFERASE 8 DOMAIN-CONTAINING PROTEIN"/>
    <property type="match status" value="1"/>
</dbReference>
<proteinExistence type="predicted"/>
<keyword evidence="2" id="KW-0808">Transferase</keyword>
<gene>
    <name evidence="4" type="ORF">GCM10010913_27610</name>
</gene>
<evidence type="ECO:0000256" key="1">
    <source>
        <dbReference type="ARBA" id="ARBA00022676"/>
    </source>
</evidence>
<keyword evidence="3" id="KW-0479">Metal-binding</keyword>